<evidence type="ECO:0000313" key="7">
    <source>
        <dbReference type="Proteomes" id="UP001422759"/>
    </source>
</evidence>
<dbReference type="InterPro" id="IPR028978">
    <property type="entry name" value="Chorismate_lyase_/UTRA_dom_sf"/>
</dbReference>
<dbReference type="PANTHER" id="PTHR44846">
    <property type="entry name" value="MANNOSYL-D-GLYCERATE TRANSPORT/METABOLISM SYSTEM REPRESSOR MNGR-RELATED"/>
    <property type="match status" value="1"/>
</dbReference>
<dbReference type="CDD" id="cd07377">
    <property type="entry name" value="WHTH_GntR"/>
    <property type="match status" value="1"/>
</dbReference>
<name>A0ABP5LKU1_9ACTN</name>
<keyword evidence="2" id="KW-0238">DNA-binding</keyword>
<evidence type="ECO:0000256" key="2">
    <source>
        <dbReference type="ARBA" id="ARBA00023125"/>
    </source>
</evidence>
<evidence type="ECO:0000256" key="1">
    <source>
        <dbReference type="ARBA" id="ARBA00023015"/>
    </source>
</evidence>
<dbReference type="Pfam" id="PF07702">
    <property type="entry name" value="UTRA"/>
    <property type="match status" value="1"/>
</dbReference>
<accession>A0ABP5LKU1</accession>
<evidence type="ECO:0000256" key="3">
    <source>
        <dbReference type="ARBA" id="ARBA00023163"/>
    </source>
</evidence>
<protein>
    <submittedName>
        <fullName evidence="6">UTRA domain-containing protein</fullName>
    </submittedName>
</protein>
<dbReference type="PANTHER" id="PTHR44846:SF17">
    <property type="entry name" value="GNTR-FAMILY TRANSCRIPTIONAL REGULATOR"/>
    <property type="match status" value="1"/>
</dbReference>
<dbReference type="InterPro" id="IPR036390">
    <property type="entry name" value="WH_DNA-bd_sf"/>
</dbReference>
<feature type="domain" description="HTH gntR-type" evidence="5">
    <location>
        <begin position="5"/>
        <end position="73"/>
    </location>
</feature>
<evidence type="ECO:0000259" key="5">
    <source>
        <dbReference type="PROSITE" id="PS50949"/>
    </source>
</evidence>
<dbReference type="PROSITE" id="PS50949">
    <property type="entry name" value="HTH_GNTR"/>
    <property type="match status" value="1"/>
</dbReference>
<gene>
    <name evidence="6" type="ORF">GCM10009760_42140</name>
</gene>
<dbReference type="Proteomes" id="UP001422759">
    <property type="component" value="Unassembled WGS sequence"/>
</dbReference>
<keyword evidence="7" id="KW-1185">Reference proteome</keyword>
<dbReference type="RefSeq" id="WP_344467366.1">
    <property type="nucleotide sequence ID" value="NZ_BAAANT010000026.1"/>
</dbReference>
<dbReference type="EMBL" id="BAAANT010000026">
    <property type="protein sequence ID" value="GAA2149250.1"/>
    <property type="molecule type" value="Genomic_DNA"/>
</dbReference>
<comment type="caution">
    <text evidence="6">The sequence shown here is derived from an EMBL/GenBank/DDBJ whole genome shotgun (WGS) entry which is preliminary data.</text>
</comment>
<dbReference type="Gene3D" id="3.40.1410.10">
    <property type="entry name" value="Chorismate lyase-like"/>
    <property type="match status" value="1"/>
</dbReference>
<reference evidence="7" key="1">
    <citation type="journal article" date="2019" name="Int. J. Syst. Evol. Microbiol.">
        <title>The Global Catalogue of Microorganisms (GCM) 10K type strain sequencing project: providing services to taxonomists for standard genome sequencing and annotation.</title>
        <authorList>
            <consortium name="The Broad Institute Genomics Platform"/>
            <consortium name="The Broad Institute Genome Sequencing Center for Infectious Disease"/>
            <person name="Wu L."/>
            <person name="Ma J."/>
        </authorList>
    </citation>
    <scope>NUCLEOTIDE SEQUENCE [LARGE SCALE GENOMIC DNA]</scope>
    <source>
        <strain evidence="7">JCM 14560</strain>
    </source>
</reference>
<dbReference type="SUPFAM" id="SSF46785">
    <property type="entry name" value="Winged helix' DNA-binding domain"/>
    <property type="match status" value="1"/>
</dbReference>
<dbReference type="InterPro" id="IPR011663">
    <property type="entry name" value="UTRA"/>
</dbReference>
<feature type="region of interest" description="Disordered" evidence="4">
    <location>
        <begin position="250"/>
        <end position="273"/>
    </location>
</feature>
<dbReference type="InterPro" id="IPR000524">
    <property type="entry name" value="Tscrpt_reg_HTH_GntR"/>
</dbReference>
<dbReference type="SUPFAM" id="SSF64288">
    <property type="entry name" value="Chorismate lyase-like"/>
    <property type="match status" value="1"/>
</dbReference>
<evidence type="ECO:0000256" key="4">
    <source>
        <dbReference type="SAM" id="MobiDB-lite"/>
    </source>
</evidence>
<dbReference type="SMART" id="SM00345">
    <property type="entry name" value="HTH_GNTR"/>
    <property type="match status" value="1"/>
</dbReference>
<keyword evidence="1" id="KW-0805">Transcription regulation</keyword>
<dbReference type="Pfam" id="PF00392">
    <property type="entry name" value="GntR"/>
    <property type="match status" value="1"/>
</dbReference>
<organism evidence="6 7">
    <name type="scientific">Kitasatospora kazusensis</name>
    <dbReference type="NCBI Taxonomy" id="407974"/>
    <lineage>
        <taxon>Bacteria</taxon>
        <taxon>Bacillati</taxon>
        <taxon>Actinomycetota</taxon>
        <taxon>Actinomycetes</taxon>
        <taxon>Kitasatosporales</taxon>
        <taxon>Streptomycetaceae</taxon>
        <taxon>Kitasatospora</taxon>
    </lineage>
</organism>
<sequence length="273" mass="30554">MRSEEPPYLQIADKLRDRITRGDWKLGERLPSRARLATAYGVGANVLQRAQELLITEGLLEGRAGSGTYVRQPTERRPMLRTRHLGLHSATPFRADFAKYGPYGTWDAHSNVRTPATPEVAARLGIEPGELTVHTLYEFLIEGRPVQLAMSWEPHAITVGSPVLMPELGPLAGRGVVERMAGIGVHVEFAVERPRPARATQEQALLLGISAGDLLTLVERTYFDADGRAVETADIVIPDSRWEISYELPVERPQHPRRPPHQQSQHPQQRRPR</sequence>
<evidence type="ECO:0000313" key="6">
    <source>
        <dbReference type="EMBL" id="GAA2149250.1"/>
    </source>
</evidence>
<dbReference type="InterPro" id="IPR050679">
    <property type="entry name" value="Bact_HTH_transcr_reg"/>
</dbReference>
<dbReference type="Gene3D" id="1.10.10.10">
    <property type="entry name" value="Winged helix-like DNA-binding domain superfamily/Winged helix DNA-binding domain"/>
    <property type="match status" value="1"/>
</dbReference>
<proteinExistence type="predicted"/>
<dbReference type="SMART" id="SM00866">
    <property type="entry name" value="UTRA"/>
    <property type="match status" value="1"/>
</dbReference>
<dbReference type="InterPro" id="IPR036388">
    <property type="entry name" value="WH-like_DNA-bd_sf"/>
</dbReference>
<keyword evidence="3" id="KW-0804">Transcription</keyword>